<dbReference type="PANTHER" id="PTHR30435:SF12">
    <property type="entry name" value="FLAGELLAR BASAL BODY ROD PROTEIN FLGB"/>
    <property type="match status" value="1"/>
</dbReference>
<dbReference type="PANTHER" id="PTHR30435">
    <property type="entry name" value="FLAGELLAR PROTEIN"/>
    <property type="match status" value="1"/>
</dbReference>
<evidence type="ECO:0000256" key="6">
    <source>
        <dbReference type="PIRNR" id="PIRNR002889"/>
    </source>
</evidence>
<keyword evidence="9" id="KW-1185">Reference proteome</keyword>
<comment type="function">
    <text evidence="5 6">Structural component of flagellum, the bacterial motility apparatus. Part of the rod structure of flagellar basal body.</text>
</comment>
<feature type="domain" description="Flagellar basal body rod protein N-terminal" evidence="7">
    <location>
        <begin position="26"/>
        <end position="45"/>
    </location>
</feature>
<evidence type="ECO:0000256" key="5">
    <source>
        <dbReference type="ARBA" id="ARBA00024934"/>
    </source>
</evidence>
<proteinExistence type="inferred from homology"/>
<dbReference type="GO" id="GO:0030694">
    <property type="term" value="C:bacterial-type flagellum basal body, rod"/>
    <property type="evidence" value="ECO:0007669"/>
    <property type="project" value="InterPro"/>
</dbReference>
<protein>
    <recommendedName>
        <fullName evidence="3 6">Flagellar basal body rod protein FlgB</fullName>
    </recommendedName>
</protein>
<dbReference type="InterPro" id="IPR001444">
    <property type="entry name" value="Flag_bb_rod_N"/>
</dbReference>
<comment type="subcellular location">
    <subcellularLocation>
        <location evidence="1 6">Bacterial flagellum basal body</location>
    </subcellularLocation>
</comment>
<keyword evidence="8" id="KW-0282">Flagellum</keyword>
<dbReference type="GO" id="GO:0071978">
    <property type="term" value="P:bacterial-type flagellum-dependent swarming motility"/>
    <property type="evidence" value="ECO:0007669"/>
    <property type="project" value="TreeGrafter"/>
</dbReference>
<dbReference type="InterPro" id="IPR019776">
    <property type="entry name" value="Flagellar_basal_body_rod_CS"/>
</dbReference>
<dbReference type="AlphaFoldDB" id="W5SUE0"/>
<evidence type="ECO:0000256" key="3">
    <source>
        <dbReference type="ARBA" id="ARBA00014376"/>
    </source>
</evidence>
<sequence>MVREGISLNIFERSIDLAHRYLDVLSLRQSVIADNIANVDTPNFKRSNVTFEAELERAIVNESTSNLSLIKGNIKHLDGLKELGYLDVKPRKMLDYLSTFNNNGNNVDIDSEMKNLVQNQMMYNLFTNVQAHHFKSVNIVIK</sequence>
<evidence type="ECO:0000256" key="1">
    <source>
        <dbReference type="ARBA" id="ARBA00004117"/>
    </source>
</evidence>
<keyword evidence="8" id="KW-0969">Cilium</keyword>
<comment type="similarity">
    <text evidence="2 6">Belongs to the flagella basal body rod proteins family.</text>
</comment>
<dbReference type="PATRIC" id="fig|1313292.3.peg.308"/>
<comment type="subunit">
    <text evidence="6">The basal body constitutes a major portion of the flagellar organelle and consists of a number of rings mounted on a central rod.</text>
</comment>
<gene>
    <name evidence="8" type="ORF">BCO_0085700</name>
</gene>
<evidence type="ECO:0000313" key="8">
    <source>
        <dbReference type="EMBL" id="AHH10462.1"/>
    </source>
</evidence>
<evidence type="ECO:0000256" key="4">
    <source>
        <dbReference type="ARBA" id="ARBA00023143"/>
    </source>
</evidence>
<accession>W5SUE0</accession>
<evidence type="ECO:0000259" key="7">
    <source>
        <dbReference type="Pfam" id="PF00460"/>
    </source>
</evidence>
<dbReference type="NCBIfam" id="TIGR01396">
    <property type="entry name" value="FlgB"/>
    <property type="match status" value="1"/>
</dbReference>
<dbReference type="HOGENOM" id="CLU_125463_3_1_12"/>
<keyword evidence="8" id="KW-0966">Cell projection</keyword>
<dbReference type="InterPro" id="IPR006300">
    <property type="entry name" value="FlgB"/>
</dbReference>
<reference evidence="8" key="1">
    <citation type="submission" date="2013-04" db="EMBL/GenBank/DDBJ databases">
        <title>Comparative Genomics of Relapsing Fever Spirochetes.</title>
        <authorList>
            <person name="Schwan T.G."/>
            <person name="Raffel S.J."/>
            <person name="Porcella S.F."/>
            <person name="Martens C.A."/>
            <person name="Bruno D.P."/>
            <person name="Ricklefs S.M."/>
            <person name="Barbian K.B."/>
        </authorList>
    </citation>
    <scope>NUCLEOTIDE SEQUENCE [LARGE SCALE GENOMIC DNA]</scope>
    <source>
        <strain evidence="8">Co53</strain>
    </source>
</reference>
<evidence type="ECO:0000313" key="9">
    <source>
        <dbReference type="Proteomes" id="UP000019330"/>
    </source>
</evidence>
<dbReference type="NCBIfam" id="NF009265">
    <property type="entry name" value="PRK12622.1"/>
    <property type="match status" value="1"/>
</dbReference>
<organism evidence="8 9">
    <name type="scientific">Borrelia coriaceae ATCC 43381</name>
    <dbReference type="NCBI Taxonomy" id="1408429"/>
    <lineage>
        <taxon>Bacteria</taxon>
        <taxon>Pseudomonadati</taxon>
        <taxon>Spirochaetota</taxon>
        <taxon>Spirochaetia</taxon>
        <taxon>Spirochaetales</taxon>
        <taxon>Borreliaceae</taxon>
        <taxon>Borrelia</taxon>
    </lineage>
</organism>
<evidence type="ECO:0000256" key="2">
    <source>
        <dbReference type="ARBA" id="ARBA00009677"/>
    </source>
</evidence>
<name>W5SUE0_9SPIR</name>
<dbReference type="PIRSF" id="PIRSF002889">
    <property type="entry name" value="Rod_FlgB"/>
    <property type="match status" value="1"/>
</dbReference>
<keyword evidence="4 6" id="KW-0975">Bacterial flagellum</keyword>
<dbReference type="PROSITE" id="PS00588">
    <property type="entry name" value="FLAGELLA_BB_ROD"/>
    <property type="match status" value="1"/>
</dbReference>
<dbReference type="eggNOG" id="COG1815">
    <property type="taxonomic scope" value="Bacteria"/>
</dbReference>
<dbReference type="STRING" id="1313292.BCO_0085700"/>
<dbReference type="Proteomes" id="UP000019330">
    <property type="component" value="Chromosome"/>
</dbReference>
<dbReference type="EMBL" id="CP005745">
    <property type="protein sequence ID" value="AHH10462.1"/>
    <property type="molecule type" value="Genomic_DNA"/>
</dbReference>
<dbReference type="Pfam" id="PF00460">
    <property type="entry name" value="Flg_bb_rod"/>
    <property type="match status" value="1"/>
</dbReference>